<accession>A0A0A5G0P8</accession>
<evidence type="ECO:0000313" key="3">
    <source>
        <dbReference type="EMBL" id="KGX84640.1"/>
    </source>
</evidence>
<dbReference type="EMBL" id="AVPG01000034">
    <property type="protein sequence ID" value="KGX84640.1"/>
    <property type="molecule type" value="Genomic_DNA"/>
</dbReference>
<comment type="caution">
    <text evidence="3">The sequence shown here is derived from an EMBL/GenBank/DDBJ whole genome shotgun (WGS) entry which is preliminary data.</text>
</comment>
<dbReference type="eggNOG" id="ENOG5033Y12">
    <property type="taxonomic scope" value="Bacteria"/>
</dbReference>
<dbReference type="SUPFAM" id="SSF46955">
    <property type="entry name" value="Putative DNA-binding domain"/>
    <property type="match status" value="1"/>
</dbReference>
<dbReference type="InterPro" id="IPR009061">
    <property type="entry name" value="DNA-bd_dom_put_sf"/>
</dbReference>
<protein>
    <submittedName>
        <fullName evidence="3">Uncharacterized protein</fullName>
    </submittedName>
</protein>
<proteinExistence type="predicted"/>
<feature type="domain" description="HTH merR-type" evidence="2">
    <location>
        <begin position="3"/>
        <end position="52"/>
    </location>
</feature>
<name>A0A0A5G0P8_9BACI</name>
<feature type="domain" description="Helix-turn-helix" evidence="1">
    <location>
        <begin position="61"/>
        <end position="110"/>
    </location>
</feature>
<dbReference type="InterPro" id="IPR041657">
    <property type="entry name" value="HTH_17"/>
</dbReference>
<gene>
    <name evidence="3" type="ORF">N784_12245</name>
</gene>
<dbReference type="Pfam" id="PF12728">
    <property type="entry name" value="HTH_17"/>
    <property type="match status" value="1"/>
</dbReference>
<keyword evidence="4" id="KW-1185">Reference proteome</keyword>
<dbReference type="Pfam" id="PF13411">
    <property type="entry name" value="MerR_1"/>
    <property type="match status" value="1"/>
</dbReference>
<dbReference type="GO" id="GO:0006355">
    <property type="term" value="P:regulation of DNA-templated transcription"/>
    <property type="evidence" value="ECO:0007669"/>
    <property type="project" value="InterPro"/>
</dbReference>
<dbReference type="Proteomes" id="UP000030401">
    <property type="component" value="Unassembled WGS sequence"/>
</dbReference>
<dbReference type="GO" id="GO:0003677">
    <property type="term" value="F:DNA binding"/>
    <property type="evidence" value="ECO:0007669"/>
    <property type="project" value="InterPro"/>
</dbReference>
<evidence type="ECO:0000313" key="4">
    <source>
        <dbReference type="Proteomes" id="UP000030401"/>
    </source>
</evidence>
<dbReference type="OrthoDB" id="1798833at2"/>
<sequence length="313" mass="37315">MYYSIEQVAAQLHKTKRQIQYLIQQGLANPMNKDTYRRDGGYRFTEEEVERIIDHFSMEGLTVKEAARYLGITPQYIMHFVKKGELSSLVTYKGKQKRRYFTKEEIDRFKNILNDTREVNQEGIYGRKVQLISREAHIFEETSVNGSMARVISISPLQVLTEEGEFIAVEHIPSLIKPYDKKVIRKRGFVEFQFPIPRHYKHPVYQVLFQIIQQLGERNIQIYEQAYGDYYVRCRLGSVQLTEEEYRILQRHIVKGEMEYRNGNIYFHSGEVQKTVYVPKMLYEQVMIWADKKENTFDEIMCKALERYINEEK</sequence>
<dbReference type="AlphaFoldDB" id="A0A0A5G0P8"/>
<evidence type="ECO:0000259" key="1">
    <source>
        <dbReference type="Pfam" id="PF12728"/>
    </source>
</evidence>
<dbReference type="RefSeq" id="WP_036836122.1">
    <property type="nucleotide sequence ID" value="NZ_AVPG01000034.1"/>
</dbReference>
<dbReference type="CDD" id="cd00592">
    <property type="entry name" value="HTH_MerR-like"/>
    <property type="match status" value="1"/>
</dbReference>
<evidence type="ECO:0000259" key="2">
    <source>
        <dbReference type="Pfam" id="PF13411"/>
    </source>
</evidence>
<dbReference type="Gene3D" id="1.10.1660.10">
    <property type="match status" value="2"/>
</dbReference>
<reference evidence="3 4" key="1">
    <citation type="submission" date="2013-08" db="EMBL/GenBank/DDBJ databases">
        <authorList>
            <person name="Huang J."/>
            <person name="Wang G."/>
        </authorList>
    </citation>
    <scope>NUCLEOTIDE SEQUENCE [LARGE SCALE GENOMIC DNA]</scope>
    <source>
        <strain evidence="3 4">JSM 072002</strain>
    </source>
</reference>
<dbReference type="InterPro" id="IPR000551">
    <property type="entry name" value="MerR-type_HTH_dom"/>
</dbReference>
<organism evidence="3 4">
    <name type="scientific">Pontibacillus litoralis JSM 072002</name>
    <dbReference type="NCBI Taxonomy" id="1385512"/>
    <lineage>
        <taxon>Bacteria</taxon>
        <taxon>Bacillati</taxon>
        <taxon>Bacillota</taxon>
        <taxon>Bacilli</taxon>
        <taxon>Bacillales</taxon>
        <taxon>Bacillaceae</taxon>
        <taxon>Pontibacillus</taxon>
    </lineage>
</organism>